<dbReference type="InterPro" id="IPR009057">
    <property type="entry name" value="Homeodomain-like_sf"/>
</dbReference>
<name>A0A1I7WJ63_HETBA</name>
<dbReference type="PANTHER" id="PTHR46068:SF1">
    <property type="entry name" value="TRANSPOSASE IS30-LIKE HTH DOMAIN-CONTAINING PROTEIN"/>
    <property type="match status" value="1"/>
</dbReference>
<proteinExistence type="predicted"/>
<dbReference type="AlphaFoldDB" id="A0A1I7WJ63"/>
<evidence type="ECO:0000256" key="1">
    <source>
        <dbReference type="ARBA" id="ARBA00004123"/>
    </source>
</evidence>
<dbReference type="Gene3D" id="1.10.10.10">
    <property type="entry name" value="Winged helix-like DNA-binding domain superfamily/Winged helix DNA-binding domain"/>
    <property type="match status" value="1"/>
</dbReference>
<reference evidence="3" key="1">
    <citation type="submission" date="2016-11" db="UniProtKB">
        <authorList>
            <consortium name="WormBaseParasite"/>
        </authorList>
    </citation>
    <scope>IDENTIFICATION</scope>
</reference>
<dbReference type="Proteomes" id="UP000095283">
    <property type="component" value="Unplaced"/>
</dbReference>
<protein>
    <submittedName>
        <fullName evidence="3">HTH_Tnp_Tc3_2 domain-containing protein</fullName>
    </submittedName>
</protein>
<keyword evidence="2" id="KW-1185">Reference proteome</keyword>
<dbReference type="GO" id="GO:0005634">
    <property type="term" value="C:nucleus"/>
    <property type="evidence" value="ECO:0007669"/>
    <property type="project" value="UniProtKB-SubCell"/>
</dbReference>
<sequence length="145" mass="17214">MSKALRNTIIHLHKQREKNIVIAKKLYVTTIAVHQTSKRYQEFGTVKDCPRSGRPRSVNTSCVIKMVNKRILRDKKRLMRKIASDLNISLTSMRRIVKHELRFYPYKSRRAHMLTKKMKANRYEQATQLLDIVRESRASHVLFHK</sequence>
<dbReference type="WBParaSite" id="Hba_05056">
    <property type="protein sequence ID" value="Hba_05056"/>
    <property type="gene ID" value="Hba_05056"/>
</dbReference>
<evidence type="ECO:0000313" key="2">
    <source>
        <dbReference type="Proteomes" id="UP000095283"/>
    </source>
</evidence>
<accession>A0A1I7WJ63</accession>
<evidence type="ECO:0000313" key="3">
    <source>
        <dbReference type="WBParaSite" id="Hba_05056"/>
    </source>
</evidence>
<dbReference type="SUPFAM" id="SSF46689">
    <property type="entry name" value="Homeodomain-like"/>
    <property type="match status" value="1"/>
</dbReference>
<organism evidence="2 3">
    <name type="scientific">Heterorhabditis bacteriophora</name>
    <name type="common">Entomopathogenic nematode worm</name>
    <dbReference type="NCBI Taxonomy" id="37862"/>
    <lineage>
        <taxon>Eukaryota</taxon>
        <taxon>Metazoa</taxon>
        <taxon>Ecdysozoa</taxon>
        <taxon>Nematoda</taxon>
        <taxon>Chromadorea</taxon>
        <taxon>Rhabditida</taxon>
        <taxon>Rhabditina</taxon>
        <taxon>Rhabditomorpha</taxon>
        <taxon>Strongyloidea</taxon>
        <taxon>Heterorhabditidae</taxon>
        <taxon>Heterorhabditis</taxon>
    </lineage>
</organism>
<dbReference type="PANTHER" id="PTHR46068">
    <property type="entry name" value="PROTEIN CBG27172"/>
    <property type="match status" value="1"/>
</dbReference>
<comment type="subcellular location">
    <subcellularLocation>
        <location evidence="1">Nucleus</location>
    </subcellularLocation>
</comment>
<dbReference type="InterPro" id="IPR036388">
    <property type="entry name" value="WH-like_DNA-bd_sf"/>
</dbReference>